<organism evidence="1 2">
    <name type="scientific">Colocasia esculenta</name>
    <name type="common">Wild taro</name>
    <name type="synonym">Arum esculentum</name>
    <dbReference type="NCBI Taxonomy" id="4460"/>
    <lineage>
        <taxon>Eukaryota</taxon>
        <taxon>Viridiplantae</taxon>
        <taxon>Streptophyta</taxon>
        <taxon>Embryophyta</taxon>
        <taxon>Tracheophyta</taxon>
        <taxon>Spermatophyta</taxon>
        <taxon>Magnoliopsida</taxon>
        <taxon>Liliopsida</taxon>
        <taxon>Araceae</taxon>
        <taxon>Aroideae</taxon>
        <taxon>Colocasieae</taxon>
        <taxon>Colocasia</taxon>
    </lineage>
</organism>
<name>A0A843WLT0_COLES</name>
<protein>
    <submittedName>
        <fullName evidence="1">Uncharacterized protein</fullName>
    </submittedName>
</protein>
<dbReference type="AlphaFoldDB" id="A0A843WLT0"/>
<dbReference type="Proteomes" id="UP000652761">
    <property type="component" value="Unassembled WGS sequence"/>
</dbReference>
<accession>A0A843WLT0</accession>
<comment type="caution">
    <text evidence="1">The sequence shown here is derived from an EMBL/GenBank/DDBJ whole genome shotgun (WGS) entry which is preliminary data.</text>
</comment>
<evidence type="ECO:0000313" key="1">
    <source>
        <dbReference type="EMBL" id="MQM12433.1"/>
    </source>
</evidence>
<evidence type="ECO:0000313" key="2">
    <source>
        <dbReference type="Proteomes" id="UP000652761"/>
    </source>
</evidence>
<proteinExistence type="predicted"/>
<sequence>MRRTFHDRRLVQSHAVAVQGRYLKLCSSSSSHLYLGVCPRLLYVFSVLWKYGYGEKRGSRRSDSVPVRAVWRLLDRGGVSSFVIRSFSKQKAYVGEGLEHLESAGRNCLTDEAGFFGLRFDTPVWCDLYPWSLFVEVKRQLDLSSKAARLRGEGEQDASCPSSSSDQL</sequence>
<keyword evidence="2" id="KW-1185">Reference proteome</keyword>
<dbReference type="EMBL" id="NMUH01005314">
    <property type="protein sequence ID" value="MQM12433.1"/>
    <property type="molecule type" value="Genomic_DNA"/>
</dbReference>
<reference evidence="1" key="1">
    <citation type="submission" date="2017-07" db="EMBL/GenBank/DDBJ databases">
        <title>Taro Niue Genome Assembly and Annotation.</title>
        <authorList>
            <person name="Atibalentja N."/>
            <person name="Keating K."/>
            <person name="Fields C.J."/>
        </authorList>
    </citation>
    <scope>NUCLEOTIDE SEQUENCE</scope>
    <source>
        <strain evidence="1">Niue_2</strain>
        <tissue evidence="1">Leaf</tissue>
    </source>
</reference>
<gene>
    <name evidence="1" type="ORF">Taro_045352</name>
</gene>